<dbReference type="EMBL" id="RJVJ01000001">
    <property type="protein sequence ID" value="ROR43330.1"/>
    <property type="molecule type" value="Genomic_DNA"/>
</dbReference>
<evidence type="ECO:0000256" key="5">
    <source>
        <dbReference type="ARBA" id="ARBA00022857"/>
    </source>
</evidence>
<accession>A0A3N4RJX1</accession>
<dbReference type="PIRSF" id="PIRSF000332">
    <property type="entry name" value="FMO"/>
    <property type="match status" value="1"/>
</dbReference>
<dbReference type="PANTHER" id="PTHR23023">
    <property type="entry name" value="DIMETHYLANILINE MONOOXYGENASE"/>
    <property type="match status" value="1"/>
</dbReference>
<dbReference type="OrthoDB" id="5168853at2"/>
<keyword evidence="3" id="KW-0285">Flavoprotein</keyword>
<dbReference type="GO" id="GO:0050660">
    <property type="term" value="F:flavin adenine dinucleotide binding"/>
    <property type="evidence" value="ECO:0007669"/>
    <property type="project" value="InterPro"/>
</dbReference>
<dbReference type="InterPro" id="IPR050346">
    <property type="entry name" value="FMO-like"/>
</dbReference>
<comment type="similarity">
    <text evidence="2">Belongs to the FAD-binding monooxygenase family.</text>
</comment>
<evidence type="ECO:0000313" key="10">
    <source>
        <dbReference type="Proteomes" id="UP000267408"/>
    </source>
</evidence>
<evidence type="ECO:0000256" key="6">
    <source>
        <dbReference type="ARBA" id="ARBA00023002"/>
    </source>
</evidence>
<name>A0A3N4RJX1_9ACTN</name>
<keyword evidence="5" id="KW-0521">NADP</keyword>
<evidence type="ECO:0000313" key="7">
    <source>
        <dbReference type="EMBL" id="ROR43330.1"/>
    </source>
</evidence>
<sequence>MGVCVIGAGLSGLAAAYALRERGLDFVCLEKSPGVGGIWRRPSAGEPGPAYRALHLNSAKQLTGFESFPMGEEMPLYPSHRDMAVYLREFAERAGLLPYVEFRTEVVSIRQDPHGVWTVVSRDARGVESSRTFDQVVVASGHHDVPLLPNPLPAGAETFTGRVLHSMDYVDGAEFAGQRVVVVGLGASAVDIAADVSRHAERTVLSVRNGQHVVPKQLFGMSVDMIAVAPWFSSKSLPEQQEFIEEALRVARGPLTEYGLPEPPNRIFQSPVTVSDEILQRIRHGAVRPRPGIAELSGSTVRFTDGSAEEADALVFCTGFGWTMPFLPADHPAGGRGPVRLYRRVVDPERPGLYFLGLVRPVGSITRLVEAQARWVVRLVTGESMLPGADVMGKEIDGYLEGIGRRYGLSAGASVQVDVNGYLRQLAEA</sequence>
<keyword evidence="9" id="KW-1185">Reference proteome</keyword>
<dbReference type="Proteomes" id="UP000267408">
    <property type="component" value="Unassembled WGS sequence"/>
</dbReference>
<keyword evidence="6" id="KW-0560">Oxidoreductase</keyword>
<dbReference type="InterPro" id="IPR020946">
    <property type="entry name" value="Flavin_mOase-like"/>
</dbReference>
<evidence type="ECO:0000256" key="1">
    <source>
        <dbReference type="ARBA" id="ARBA00009183"/>
    </source>
</evidence>
<dbReference type="Proteomes" id="UP000266906">
    <property type="component" value="Unassembled WGS sequence"/>
</dbReference>
<dbReference type="InterPro" id="IPR000960">
    <property type="entry name" value="Flavin_mOase"/>
</dbReference>
<dbReference type="AlphaFoldDB" id="A0A3N4RJX1"/>
<reference evidence="9 10" key="1">
    <citation type="submission" date="2018-11" db="EMBL/GenBank/DDBJ databases">
        <title>Sequencing the genomes of 1000 actinobacteria strains.</title>
        <authorList>
            <person name="Klenk H.-P."/>
        </authorList>
    </citation>
    <scope>NUCLEOTIDE SEQUENCE [LARGE SCALE GENOMIC DNA]</scope>
    <source>
        <strain evidence="7 10">DSM 44780</strain>
        <strain evidence="8 9">DSM 44781</strain>
    </source>
</reference>
<organism evidence="8 9">
    <name type="scientific">Kitasatospora cineracea</name>
    <dbReference type="NCBI Taxonomy" id="88074"/>
    <lineage>
        <taxon>Bacteria</taxon>
        <taxon>Bacillati</taxon>
        <taxon>Actinomycetota</taxon>
        <taxon>Actinomycetes</taxon>
        <taxon>Kitasatosporales</taxon>
        <taxon>Streptomycetaceae</taxon>
        <taxon>Kitasatospora</taxon>
    </lineage>
</organism>
<dbReference type="GO" id="GO:0050661">
    <property type="term" value="F:NADP binding"/>
    <property type="evidence" value="ECO:0007669"/>
    <property type="project" value="InterPro"/>
</dbReference>
<evidence type="ECO:0000256" key="4">
    <source>
        <dbReference type="ARBA" id="ARBA00022827"/>
    </source>
</evidence>
<accession>A0A8G1UG17</accession>
<dbReference type="PRINTS" id="PR00370">
    <property type="entry name" value="FMOXYGENASE"/>
</dbReference>
<evidence type="ECO:0000313" key="9">
    <source>
        <dbReference type="Proteomes" id="UP000266906"/>
    </source>
</evidence>
<gene>
    <name evidence="8" type="ORF">EDD38_1998</name>
    <name evidence="7" type="ORF">EDD39_1477</name>
</gene>
<comment type="caution">
    <text evidence="8">The sequence shown here is derived from an EMBL/GenBank/DDBJ whole genome shotgun (WGS) entry which is preliminary data.</text>
</comment>
<dbReference type="SUPFAM" id="SSF51905">
    <property type="entry name" value="FAD/NAD(P)-binding domain"/>
    <property type="match status" value="3"/>
</dbReference>
<proteinExistence type="inferred from homology"/>
<dbReference type="GO" id="GO:0004499">
    <property type="term" value="F:N,N-dimethylaniline monooxygenase activity"/>
    <property type="evidence" value="ECO:0007669"/>
    <property type="project" value="InterPro"/>
</dbReference>
<evidence type="ECO:0000256" key="2">
    <source>
        <dbReference type="ARBA" id="ARBA00010139"/>
    </source>
</evidence>
<evidence type="ECO:0000313" key="8">
    <source>
        <dbReference type="EMBL" id="RPE33702.1"/>
    </source>
</evidence>
<dbReference type="Pfam" id="PF00743">
    <property type="entry name" value="FMO-like"/>
    <property type="match status" value="1"/>
</dbReference>
<comment type="similarity">
    <text evidence="1">Belongs to the FMO family.</text>
</comment>
<keyword evidence="4" id="KW-0274">FAD</keyword>
<dbReference type="RefSeq" id="WP_123554137.1">
    <property type="nucleotide sequence ID" value="NZ_RJVJ01000001.1"/>
</dbReference>
<protein>
    <submittedName>
        <fullName evidence="8">Cation diffusion facilitator CzcD-associated flavoprotein CzcO</fullName>
    </submittedName>
</protein>
<dbReference type="EMBL" id="RKQG01000001">
    <property type="protein sequence ID" value="RPE33702.1"/>
    <property type="molecule type" value="Genomic_DNA"/>
</dbReference>
<dbReference type="Gene3D" id="3.50.50.60">
    <property type="entry name" value="FAD/NAD(P)-binding domain"/>
    <property type="match status" value="1"/>
</dbReference>
<evidence type="ECO:0000256" key="3">
    <source>
        <dbReference type="ARBA" id="ARBA00022630"/>
    </source>
</evidence>
<dbReference type="InterPro" id="IPR036188">
    <property type="entry name" value="FAD/NAD-bd_sf"/>
</dbReference>